<dbReference type="GO" id="GO:0005886">
    <property type="term" value="C:plasma membrane"/>
    <property type="evidence" value="ECO:0007669"/>
    <property type="project" value="TreeGrafter"/>
</dbReference>
<reference evidence="14" key="1">
    <citation type="journal article" date="2014" name="Int. J. Syst. Evol. Microbiol.">
        <title>Complete genome sequence of Corynebacterium casei LMG S-19264T (=DSM 44701T), isolated from a smear-ripened cheese.</title>
        <authorList>
            <consortium name="US DOE Joint Genome Institute (JGI-PGF)"/>
            <person name="Walter F."/>
            <person name="Albersmeier A."/>
            <person name="Kalinowski J."/>
            <person name="Ruckert C."/>
        </authorList>
    </citation>
    <scope>NUCLEOTIDE SEQUENCE</scope>
    <source>
        <strain evidence="14">CGMCC 1.15330</strain>
    </source>
</reference>
<feature type="domain" description="Histidine kinase" evidence="12">
    <location>
        <begin position="309"/>
        <end position="508"/>
    </location>
</feature>
<dbReference type="SUPFAM" id="SSF55874">
    <property type="entry name" value="ATPase domain of HSP90 chaperone/DNA topoisomerase II/histidine kinase"/>
    <property type="match status" value="1"/>
</dbReference>
<dbReference type="PROSITE" id="PS50885">
    <property type="entry name" value="HAMP"/>
    <property type="match status" value="1"/>
</dbReference>
<evidence type="ECO:0000256" key="2">
    <source>
        <dbReference type="ARBA" id="ARBA00004370"/>
    </source>
</evidence>
<evidence type="ECO:0000256" key="3">
    <source>
        <dbReference type="ARBA" id="ARBA00012438"/>
    </source>
</evidence>
<dbReference type="Proteomes" id="UP000623067">
    <property type="component" value="Unassembled WGS sequence"/>
</dbReference>
<dbReference type="SMART" id="SM00387">
    <property type="entry name" value="HATPase_c"/>
    <property type="match status" value="1"/>
</dbReference>
<dbReference type="CDD" id="cd00082">
    <property type="entry name" value="HisKA"/>
    <property type="match status" value="1"/>
</dbReference>
<feature type="transmembrane region" description="Helical" evidence="11">
    <location>
        <begin position="37"/>
        <end position="54"/>
    </location>
</feature>
<evidence type="ECO:0000256" key="6">
    <source>
        <dbReference type="ARBA" id="ARBA00022692"/>
    </source>
</evidence>
<evidence type="ECO:0000259" key="13">
    <source>
        <dbReference type="PROSITE" id="PS50885"/>
    </source>
</evidence>
<dbReference type="AlphaFoldDB" id="A0A916SZ51"/>
<comment type="subcellular location">
    <subcellularLocation>
        <location evidence="2">Membrane</location>
    </subcellularLocation>
</comment>
<dbReference type="Gene3D" id="1.10.287.130">
    <property type="match status" value="1"/>
</dbReference>
<feature type="domain" description="HAMP" evidence="13">
    <location>
        <begin position="250"/>
        <end position="301"/>
    </location>
</feature>
<organism evidence="14 15">
    <name type="scientific">Sphingomonas metalli</name>
    <dbReference type="NCBI Taxonomy" id="1779358"/>
    <lineage>
        <taxon>Bacteria</taxon>
        <taxon>Pseudomonadati</taxon>
        <taxon>Pseudomonadota</taxon>
        <taxon>Alphaproteobacteria</taxon>
        <taxon>Sphingomonadales</taxon>
        <taxon>Sphingomonadaceae</taxon>
        <taxon>Sphingomonas</taxon>
    </lineage>
</organism>
<keyword evidence="15" id="KW-1185">Reference proteome</keyword>
<dbReference type="GO" id="GO:0000155">
    <property type="term" value="F:phosphorelay sensor kinase activity"/>
    <property type="evidence" value="ECO:0007669"/>
    <property type="project" value="InterPro"/>
</dbReference>
<dbReference type="Pfam" id="PF08521">
    <property type="entry name" value="2CSK_N"/>
    <property type="match status" value="1"/>
</dbReference>
<evidence type="ECO:0000256" key="4">
    <source>
        <dbReference type="ARBA" id="ARBA00022553"/>
    </source>
</evidence>
<keyword evidence="4" id="KW-0597">Phosphoprotein</keyword>
<keyword evidence="5" id="KW-0808">Transferase</keyword>
<dbReference type="InterPro" id="IPR003661">
    <property type="entry name" value="HisK_dim/P_dom"/>
</dbReference>
<keyword evidence="8 11" id="KW-1133">Transmembrane helix</keyword>
<dbReference type="EC" id="2.7.13.3" evidence="3"/>
<accession>A0A916SZ51</accession>
<protein>
    <recommendedName>
        <fullName evidence="3">histidine kinase</fullName>
        <ecNumber evidence="3">2.7.13.3</ecNumber>
    </recommendedName>
</protein>
<gene>
    <name evidence="14" type="ORF">GCM10011380_07220</name>
</gene>
<feature type="transmembrane region" description="Helical" evidence="11">
    <location>
        <begin position="75"/>
        <end position="93"/>
    </location>
</feature>
<dbReference type="PANTHER" id="PTHR45436">
    <property type="entry name" value="SENSOR HISTIDINE KINASE YKOH"/>
    <property type="match status" value="1"/>
</dbReference>
<dbReference type="Pfam" id="PF02518">
    <property type="entry name" value="HATPase_c"/>
    <property type="match status" value="1"/>
</dbReference>
<evidence type="ECO:0000256" key="10">
    <source>
        <dbReference type="ARBA" id="ARBA00023136"/>
    </source>
</evidence>
<keyword evidence="7" id="KW-0418">Kinase</keyword>
<dbReference type="InterPro" id="IPR013727">
    <property type="entry name" value="2CSK_N"/>
</dbReference>
<dbReference type="InterPro" id="IPR050428">
    <property type="entry name" value="TCS_sensor_his_kinase"/>
</dbReference>
<dbReference type="Gene3D" id="3.30.565.10">
    <property type="entry name" value="Histidine kinase-like ATPase, C-terminal domain"/>
    <property type="match status" value="1"/>
</dbReference>
<keyword evidence="9" id="KW-0902">Two-component regulatory system</keyword>
<dbReference type="PRINTS" id="PR00344">
    <property type="entry name" value="BCTRLSENSOR"/>
</dbReference>
<evidence type="ECO:0000313" key="15">
    <source>
        <dbReference type="Proteomes" id="UP000623067"/>
    </source>
</evidence>
<evidence type="ECO:0000256" key="7">
    <source>
        <dbReference type="ARBA" id="ARBA00022777"/>
    </source>
</evidence>
<feature type="transmembrane region" description="Helical" evidence="11">
    <location>
        <begin position="234"/>
        <end position="256"/>
    </location>
</feature>
<dbReference type="InterPro" id="IPR003594">
    <property type="entry name" value="HATPase_dom"/>
</dbReference>
<evidence type="ECO:0000256" key="1">
    <source>
        <dbReference type="ARBA" id="ARBA00000085"/>
    </source>
</evidence>
<dbReference type="SUPFAM" id="SSF47384">
    <property type="entry name" value="Homodimeric domain of signal transducing histidine kinase"/>
    <property type="match status" value="1"/>
</dbReference>
<evidence type="ECO:0000259" key="12">
    <source>
        <dbReference type="PROSITE" id="PS50109"/>
    </source>
</evidence>
<keyword evidence="6 11" id="KW-0812">Transmembrane</keyword>
<name>A0A916SZ51_9SPHN</name>
<dbReference type="PROSITE" id="PS50109">
    <property type="entry name" value="HIS_KIN"/>
    <property type="match status" value="1"/>
</dbReference>
<evidence type="ECO:0000256" key="8">
    <source>
        <dbReference type="ARBA" id="ARBA00022989"/>
    </source>
</evidence>
<dbReference type="InterPro" id="IPR036890">
    <property type="entry name" value="HATPase_C_sf"/>
</dbReference>
<sequence>MTVTRRGFGALVALAGMALLAFGGVQAMQGVWLAGSFLMLAGGLMLAWALGRVVTETRAYRLSGHSTGSLSRRMILIAAGWIGVLLLGGGFALDKVLKDAVTRNFDDQLEYVMKALILSAEIAPEGEVIFTREAADQQFLEPNSGLYWQVSAPGREPFPSRSLWDRRLAYGTAHSDRAVHAYDSNQFPGEKLRIVERDVRLPGSPVRWRFQVAQSRDGLDGQIAVLRRTLVRSFALLALGLIALAALQTFYGLWPLRRVRAEIARMRAGQSTRVSTAMPDEVRPMVDELNALVEHNEKQAEEARRHAGNLAHALKTPLTVIMNAATAQADDLADTVIREARTMRRQVDHHLARARAVGRRGSAHSRAEVWPSLESVERAVGRLYRHVRIDVTGPKDLSVHVERQDLDEMLGNLIENAAKYGGGSVFVTVSSQAGFVEIMVEDDGTGIPEADRVRIFDRGVRLDTGKPGTGLGLAIVRDVAEIYEGTVSLEESEDLGGLLVRLRLPVAG</sequence>
<dbReference type="InterPro" id="IPR004358">
    <property type="entry name" value="Sig_transdc_His_kin-like_C"/>
</dbReference>
<dbReference type="InterPro" id="IPR036097">
    <property type="entry name" value="HisK_dim/P_sf"/>
</dbReference>
<evidence type="ECO:0000313" key="14">
    <source>
        <dbReference type="EMBL" id="GGB20200.1"/>
    </source>
</evidence>
<proteinExistence type="predicted"/>
<evidence type="ECO:0000256" key="11">
    <source>
        <dbReference type="SAM" id="Phobius"/>
    </source>
</evidence>
<evidence type="ECO:0000256" key="5">
    <source>
        <dbReference type="ARBA" id="ARBA00022679"/>
    </source>
</evidence>
<keyword evidence="10 11" id="KW-0472">Membrane</keyword>
<dbReference type="InterPro" id="IPR005467">
    <property type="entry name" value="His_kinase_dom"/>
</dbReference>
<dbReference type="EMBL" id="BMIH01000001">
    <property type="protein sequence ID" value="GGB20200.1"/>
    <property type="molecule type" value="Genomic_DNA"/>
</dbReference>
<evidence type="ECO:0000256" key="9">
    <source>
        <dbReference type="ARBA" id="ARBA00023012"/>
    </source>
</evidence>
<comment type="catalytic activity">
    <reaction evidence="1">
        <text>ATP + protein L-histidine = ADP + protein N-phospho-L-histidine.</text>
        <dbReference type="EC" id="2.7.13.3"/>
    </reaction>
</comment>
<comment type="caution">
    <text evidence="14">The sequence shown here is derived from an EMBL/GenBank/DDBJ whole genome shotgun (WGS) entry which is preliminary data.</text>
</comment>
<dbReference type="PANTHER" id="PTHR45436:SF5">
    <property type="entry name" value="SENSOR HISTIDINE KINASE TRCS"/>
    <property type="match status" value="1"/>
</dbReference>
<dbReference type="InterPro" id="IPR003660">
    <property type="entry name" value="HAMP_dom"/>
</dbReference>
<reference evidence="14" key="2">
    <citation type="submission" date="2020-09" db="EMBL/GenBank/DDBJ databases">
        <authorList>
            <person name="Sun Q."/>
            <person name="Zhou Y."/>
        </authorList>
    </citation>
    <scope>NUCLEOTIDE SEQUENCE</scope>
    <source>
        <strain evidence="14">CGMCC 1.15330</strain>
    </source>
</reference>